<evidence type="ECO:0000256" key="1">
    <source>
        <dbReference type="ARBA" id="ARBA00008045"/>
    </source>
</evidence>
<evidence type="ECO:0000256" key="3">
    <source>
        <dbReference type="SAM" id="Coils"/>
    </source>
</evidence>
<dbReference type="PANTHER" id="PTHR20903">
    <property type="entry name" value="PREFOLDIN SUBUNIT 1-RELATED"/>
    <property type="match status" value="1"/>
</dbReference>
<dbReference type="InParanoid" id="F4P2Q1"/>
<dbReference type="FunCoup" id="F4P2Q1">
    <property type="interactions" value="384"/>
</dbReference>
<dbReference type="GO" id="GO:0044183">
    <property type="term" value="F:protein folding chaperone"/>
    <property type="evidence" value="ECO:0000318"/>
    <property type="project" value="GO_Central"/>
</dbReference>
<dbReference type="RefSeq" id="XP_006679030.1">
    <property type="nucleotide sequence ID" value="XM_006678967.1"/>
</dbReference>
<dbReference type="EMBL" id="GL882884">
    <property type="protein sequence ID" value="EGF80500.1"/>
    <property type="molecule type" value="Genomic_DNA"/>
</dbReference>
<dbReference type="InterPro" id="IPR009053">
    <property type="entry name" value="Prefoldin"/>
</dbReference>
<dbReference type="InterPro" id="IPR002777">
    <property type="entry name" value="PFD_beta-like"/>
</dbReference>
<sequence length="134" mass="15163">MSVIPKEVFEKASTWLLGVAYAIEYQTKIGETSRQLAMVRGQLQGREREKKLSELTAKELEPLDSTVLAYRSVGRMFIKEDISMLKDELHKKSASASKEIVAMERAATKLEGDLKDTERTLQDLIKKVMSQGKE</sequence>
<dbReference type="OMA" id="REMIQQK"/>
<keyword evidence="5" id="KW-1185">Reference proteome</keyword>
<name>F4P2Q1_BATDJ</name>
<keyword evidence="2" id="KW-0143">Chaperone</keyword>
<organism evidence="4 5">
    <name type="scientific">Batrachochytrium dendrobatidis (strain JAM81 / FGSC 10211)</name>
    <name type="common">Frog chytrid fungus</name>
    <dbReference type="NCBI Taxonomy" id="684364"/>
    <lineage>
        <taxon>Eukaryota</taxon>
        <taxon>Fungi</taxon>
        <taxon>Fungi incertae sedis</taxon>
        <taxon>Chytridiomycota</taxon>
        <taxon>Chytridiomycota incertae sedis</taxon>
        <taxon>Chytridiomycetes</taxon>
        <taxon>Rhizophydiales</taxon>
        <taxon>Rhizophydiales incertae sedis</taxon>
        <taxon>Batrachochytrium</taxon>
    </lineage>
</organism>
<dbReference type="SUPFAM" id="SSF46579">
    <property type="entry name" value="Prefoldin"/>
    <property type="match status" value="1"/>
</dbReference>
<accession>F4P2Q1</accession>
<dbReference type="HOGENOM" id="CLU_122140_0_0_1"/>
<evidence type="ECO:0008006" key="6">
    <source>
        <dbReference type="Google" id="ProtNLM"/>
    </source>
</evidence>
<dbReference type="Pfam" id="PF01920">
    <property type="entry name" value="Prefoldin_2"/>
    <property type="match status" value="1"/>
</dbReference>
<reference evidence="4 5" key="1">
    <citation type="submission" date="2009-12" db="EMBL/GenBank/DDBJ databases">
        <title>The draft genome of Batrachochytrium dendrobatidis.</title>
        <authorList>
            <consortium name="US DOE Joint Genome Institute (JGI-PGF)"/>
            <person name="Kuo A."/>
            <person name="Salamov A."/>
            <person name="Schmutz J."/>
            <person name="Lucas S."/>
            <person name="Pitluck S."/>
            <person name="Rosenblum E."/>
            <person name="Stajich J."/>
            <person name="Eisen M."/>
            <person name="Grigoriev I.V."/>
        </authorList>
    </citation>
    <scope>NUCLEOTIDE SEQUENCE [LARGE SCALE GENOMIC DNA]</scope>
    <source>
        <strain evidence="5">JAM81 / FGSC 10211</strain>
    </source>
</reference>
<dbReference type="CDD" id="cd23164">
    <property type="entry name" value="Prefoldin_1"/>
    <property type="match status" value="1"/>
</dbReference>
<dbReference type="GO" id="GO:0006457">
    <property type="term" value="P:protein folding"/>
    <property type="evidence" value="ECO:0000318"/>
    <property type="project" value="GO_Central"/>
</dbReference>
<dbReference type="STRING" id="684364.F4P2Q1"/>
<protein>
    <recommendedName>
        <fullName evidence="6">Prefoldin subunit 1</fullName>
    </recommendedName>
</protein>
<dbReference type="Gene3D" id="1.10.287.370">
    <property type="match status" value="1"/>
</dbReference>
<evidence type="ECO:0000256" key="2">
    <source>
        <dbReference type="ARBA" id="ARBA00023186"/>
    </source>
</evidence>
<comment type="similarity">
    <text evidence="1">Belongs to the prefoldin subunit beta family.</text>
</comment>
<dbReference type="GO" id="GO:0016272">
    <property type="term" value="C:prefoldin complex"/>
    <property type="evidence" value="ECO:0007669"/>
    <property type="project" value="InterPro"/>
</dbReference>
<dbReference type="GO" id="GO:0051082">
    <property type="term" value="F:unfolded protein binding"/>
    <property type="evidence" value="ECO:0000318"/>
    <property type="project" value="GO_Central"/>
</dbReference>
<dbReference type="AlphaFoldDB" id="F4P2Q1"/>
<keyword evidence="3" id="KW-0175">Coiled coil</keyword>
<dbReference type="GeneID" id="18238701"/>
<dbReference type="OrthoDB" id="2015447at2759"/>
<feature type="coiled-coil region" evidence="3">
    <location>
        <begin position="100"/>
        <end position="127"/>
    </location>
</feature>
<dbReference type="GO" id="GO:0005737">
    <property type="term" value="C:cytoplasm"/>
    <property type="evidence" value="ECO:0000318"/>
    <property type="project" value="GO_Central"/>
</dbReference>
<gene>
    <name evidence="4" type="ORF">BATDEDRAFT_25133</name>
</gene>
<dbReference type="PANTHER" id="PTHR20903:SF0">
    <property type="entry name" value="PREFOLDIN SUBUNIT 1"/>
    <property type="match status" value="1"/>
</dbReference>
<evidence type="ECO:0000313" key="4">
    <source>
        <dbReference type="EMBL" id="EGF80500.1"/>
    </source>
</evidence>
<dbReference type="Proteomes" id="UP000007241">
    <property type="component" value="Unassembled WGS sequence"/>
</dbReference>
<proteinExistence type="inferred from homology"/>
<evidence type="ECO:0000313" key="5">
    <source>
        <dbReference type="Proteomes" id="UP000007241"/>
    </source>
</evidence>